<sequence>MVILFTNHILLQRTISPSPLRKLRRVQRSISYYSSMDLPVPDRQQQKGFMDFPHISTTHRNLMVELVSTMETRLATELLPSSLPADVQYYQNESGSAQGTLHIQTGIETSMVDFILGSWLHCGMPTGSSLDITTLTAYLNSKTDAPRFLIEFLQSSPTSMIIILDLPPRKDPVLHLNYLNTFYVDTQLDKQRQLLLNKVPEAQPYFPTSLYIRCALSPVSVSILINCDSQERMDEIIRDNVGPVAKELLEVWLNQCARGGTIELGELDKADLEKRDHLIKKMTVEIDLSSSLPRLFGPDVAGKVIGSIQQVFKT</sequence>
<keyword evidence="2" id="KW-1185">Reference proteome</keyword>
<organism evidence="1 2">
    <name type="scientific">Kingdonia uniflora</name>
    <dbReference type="NCBI Taxonomy" id="39325"/>
    <lineage>
        <taxon>Eukaryota</taxon>
        <taxon>Viridiplantae</taxon>
        <taxon>Streptophyta</taxon>
        <taxon>Embryophyta</taxon>
        <taxon>Tracheophyta</taxon>
        <taxon>Spermatophyta</taxon>
        <taxon>Magnoliopsida</taxon>
        <taxon>Ranunculales</taxon>
        <taxon>Circaeasteraceae</taxon>
        <taxon>Kingdonia</taxon>
    </lineage>
</organism>
<dbReference type="GO" id="GO:0051743">
    <property type="term" value="F:red chlorophyll catabolite reductase activity"/>
    <property type="evidence" value="ECO:0007669"/>
    <property type="project" value="InterPro"/>
</dbReference>
<protein>
    <recommendedName>
        <fullName evidence="3">Red chlorophyll catabolite reductase</fullName>
    </recommendedName>
</protein>
<proteinExistence type="predicted"/>
<dbReference type="PANTHER" id="PTHR34685:SF2">
    <property type="entry name" value="RED CHLOROPHYLL CATABOLITE REDUCTASE, CHLOROPLASTIC"/>
    <property type="match status" value="1"/>
</dbReference>
<gene>
    <name evidence="1" type="ORF">GIB67_017610</name>
</gene>
<dbReference type="GO" id="GO:0015996">
    <property type="term" value="P:chlorophyll catabolic process"/>
    <property type="evidence" value="ECO:0007669"/>
    <property type="project" value="TreeGrafter"/>
</dbReference>
<dbReference type="GO" id="GO:0009507">
    <property type="term" value="C:chloroplast"/>
    <property type="evidence" value="ECO:0007669"/>
    <property type="project" value="TreeGrafter"/>
</dbReference>
<dbReference type="OrthoDB" id="26525at2759"/>
<accession>A0A7J7LN71</accession>
<dbReference type="AlphaFoldDB" id="A0A7J7LN71"/>
<name>A0A7J7LN71_9MAGN</name>
<evidence type="ECO:0000313" key="1">
    <source>
        <dbReference type="EMBL" id="KAF6144002.1"/>
    </source>
</evidence>
<dbReference type="PANTHER" id="PTHR34685">
    <property type="entry name" value="RED CHLOROPHYLL CATABOLITE REDUCTASE, CHLOROPLASTIC"/>
    <property type="match status" value="1"/>
</dbReference>
<dbReference type="Proteomes" id="UP000541444">
    <property type="component" value="Unassembled WGS sequence"/>
</dbReference>
<comment type="caution">
    <text evidence="1">The sequence shown here is derived from an EMBL/GenBank/DDBJ whole genome shotgun (WGS) entry which is preliminary data.</text>
</comment>
<evidence type="ECO:0000313" key="2">
    <source>
        <dbReference type="Proteomes" id="UP000541444"/>
    </source>
</evidence>
<reference evidence="1 2" key="1">
    <citation type="journal article" date="2020" name="IScience">
        <title>Genome Sequencing of the Endangered Kingdonia uniflora (Circaeasteraceae, Ranunculales) Reveals Potential Mechanisms of Evolutionary Specialization.</title>
        <authorList>
            <person name="Sun Y."/>
            <person name="Deng T."/>
            <person name="Zhang A."/>
            <person name="Moore M.J."/>
            <person name="Landis J.B."/>
            <person name="Lin N."/>
            <person name="Zhang H."/>
            <person name="Zhang X."/>
            <person name="Huang J."/>
            <person name="Zhang X."/>
            <person name="Sun H."/>
            <person name="Wang H."/>
        </authorList>
    </citation>
    <scope>NUCLEOTIDE SEQUENCE [LARGE SCALE GENOMIC DNA]</scope>
    <source>
        <strain evidence="1">TB1705</strain>
        <tissue evidence="1">Leaf</tissue>
    </source>
</reference>
<dbReference type="Gene3D" id="3.40.1500.20">
    <property type="match status" value="1"/>
</dbReference>
<dbReference type="Pfam" id="PF06405">
    <property type="entry name" value="RCC_reductase"/>
    <property type="match status" value="1"/>
</dbReference>
<dbReference type="EMBL" id="JACGCM010002156">
    <property type="protein sequence ID" value="KAF6144002.1"/>
    <property type="molecule type" value="Genomic_DNA"/>
</dbReference>
<evidence type="ECO:0008006" key="3">
    <source>
        <dbReference type="Google" id="ProtNLM"/>
    </source>
</evidence>
<dbReference type="InterPro" id="IPR009439">
    <property type="entry name" value="RCC_reductase"/>
</dbReference>